<dbReference type="EMBL" id="LQBL01000005">
    <property type="protein sequence ID" value="KUG57433.1"/>
    <property type="molecule type" value="Genomic_DNA"/>
</dbReference>
<dbReference type="STRING" id="767452.AVL62_13495"/>
<dbReference type="Gene3D" id="1.25.40.10">
    <property type="entry name" value="Tetratricopeptide repeat domain"/>
    <property type="match status" value="1"/>
</dbReference>
<dbReference type="SMART" id="SM01043">
    <property type="entry name" value="BTAD"/>
    <property type="match status" value="1"/>
</dbReference>
<organism evidence="2 3">
    <name type="scientific">Serinicoccus chungangensis</name>
    <dbReference type="NCBI Taxonomy" id="767452"/>
    <lineage>
        <taxon>Bacteria</taxon>
        <taxon>Bacillati</taxon>
        <taxon>Actinomycetota</taxon>
        <taxon>Actinomycetes</taxon>
        <taxon>Micrococcales</taxon>
        <taxon>Ornithinimicrobiaceae</taxon>
        <taxon>Serinicoccus</taxon>
    </lineage>
</organism>
<comment type="caution">
    <text evidence="2">The sequence shown here is derived from an EMBL/GenBank/DDBJ whole genome shotgun (WGS) entry which is preliminary data.</text>
</comment>
<dbReference type="RefSeq" id="WP_058890268.1">
    <property type="nucleotide sequence ID" value="NZ_LQBL01000005.1"/>
</dbReference>
<proteinExistence type="predicted"/>
<feature type="domain" description="Bacterial transcriptional activator" evidence="1">
    <location>
        <begin position="89"/>
        <end position="227"/>
    </location>
</feature>
<evidence type="ECO:0000259" key="1">
    <source>
        <dbReference type="SMART" id="SM01043"/>
    </source>
</evidence>
<dbReference type="SUPFAM" id="SSF48452">
    <property type="entry name" value="TPR-like"/>
    <property type="match status" value="1"/>
</dbReference>
<keyword evidence="3" id="KW-1185">Reference proteome</keyword>
<reference evidence="2 3" key="1">
    <citation type="submission" date="2015-12" db="EMBL/GenBank/DDBJ databases">
        <title>Serinicoccus chungangenesis strain CD08_5 genome sequencing and assembly.</title>
        <authorList>
            <person name="Chander A.M."/>
            <person name="Kaur G."/>
            <person name="Nair G.R."/>
            <person name="Dhawan D.K."/>
            <person name="Kochhar R.K."/>
            <person name="Mayilraj S."/>
            <person name="Bhadada S.K."/>
        </authorList>
    </citation>
    <scope>NUCLEOTIDE SEQUENCE [LARGE SCALE GENOMIC DNA]</scope>
    <source>
        <strain evidence="2 3">CD08_5</strain>
    </source>
</reference>
<evidence type="ECO:0000313" key="2">
    <source>
        <dbReference type="EMBL" id="KUG57433.1"/>
    </source>
</evidence>
<gene>
    <name evidence="2" type="ORF">AVL62_13495</name>
</gene>
<dbReference type="PANTHER" id="PTHR35807">
    <property type="entry name" value="TRANSCRIPTIONAL REGULATOR REDD-RELATED"/>
    <property type="match status" value="1"/>
</dbReference>
<sequence>MSIGVLGSFSLRVQGQDVSLPAGAQRLVAMLAVRGRIGRSRLAGMLWPEATEHRALASLRTGIWRTNQAAGGLVLSDHGTVRLGLEPQVDLECLVERSRLVLDGQDPPDDDGWEQGTLSAELLEDWDDEWLEPERERLRQLRLHVMDAEARRLARLGRYGLALDLALTALQADELRESAHRMVVEIHLAEGNVSEARRAFEACRELLESELGITPSQDLLTLVEQAVPTPQRALADRELAGIG</sequence>
<name>A0A0W8IBW2_9MICO</name>
<dbReference type="Proteomes" id="UP000054837">
    <property type="component" value="Unassembled WGS sequence"/>
</dbReference>
<dbReference type="InterPro" id="IPR051677">
    <property type="entry name" value="AfsR-DnrI-RedD_regulator"/>
</dbReference>
<accession>A0A0W8IBW2</accession>
<dbReference type="InterPro" id="IPR005158">
    <property type="entry name" value="BTAD"/>
</dbReference>
<dbReference type="OrthoDB" id="5509004at2"/>
<dbReference type="AlphaFoldDB" id="A0A0W8IBW2"/>
<protein>
    <recommendedName>
        <fullName evidence="1">Bacterial transcriptional activator domain-containing protein</fullName>
    </recommendedName>
</protein>
<evidence type="ECO:0000313" key="3">
    <source>
        <dbReference type="Proteomes" id="UP000054837"/>
    </source>
</evidence>
<dbReference type="Gene3D" id="1.10.10.10">
    <property type="entry name" value="Winged helix-like DNA-binding domain superfamily/Winged helix DNA-binding domain"/>
    <property type="match status" value="1"/>
</dbReference>
<dbReference type="Pfam" id="PF03704">
    <property type="entry name" value="BTAD"/>
    <property type="match status" value="1"/>
</dbReference>
<dbReference type="InterPro" id="IPR011990">
    <property type="entry name" value="TPR-like_helical_dom_sf"/>
</dbReference>
<dbReference type="InterPro" id="IPR036388">
    <property type="entry name" value="WH-like_DNA-bd_sf"/>
</dbReference>